<feature type="transmembrane region" description="Helical" evidence="1">
    <location>
        <begin position="265"/>
        <end position="284"/>
    </location>
</feature>
<evidence type="ECO:0000313" key="2">
    <source>
        <dbReference type="EMBL" id="PMD58346.1"/>
    </source>
</evidence>
<dbReference type="AlphaFoldDB" id="A0A2J6T5Q2"/>
<keyword evidence="1" id="KW-0472">Membrane</keyword>
<evidence type="ECO:0000313" key="3">
    <source>
        <dbReference type="Proteomes" id="UP000235371"/>
    </source>
</evidence>
<proteinExistence type="predicted"/>
<keyword evidence="3" id="KW-1185">Reference proteome</keyword>
<feature type="transmembrane region" description="Helical" evidence="1">
    <location>
        <begin position="112"/>
        <end position="130"/>
    </location>
</feature>
<feature type="transmembrane region" description="Helical" evidence="1">
    <location>
        <begin position="174"/>
        <end position="197"/>
    </location>
</feature>
<protein>
    <recommendedName>
        <fullName evidence="4">DUF2306 domain-containing protein</fullName>
    </recommendedName>
</protein>
<dbReference type="EMBL" id="KZ613822">
    <property type="protein sequence ID" value="PMD58346.1"/>
    <property type="molecule type" value="Genomic_DNA"/>
</dbReference>
<feature type="transmembrane region" description="Helical" evidence="1">
    <location>
        <begin position="78"/>
        <end position="100"/>
    </location>
</feature>
<keyword evidence="1" id="KW-1133">Transmembrane helix</keyword>
<dbReference type="InterPro" id="IPR018750">
    <property type="entry name" value="DUF2306_membrane"/>
</dbReference>
<dbReference type="OrthoDB" id="193478at2759"/>
<dbReference type="Proteomes" id="UP000235371">
    <property type="component" value="Unassembled WGS sequence"/>
</dbReference>
<gene>
    <name evidence="2" type="ORF">K444DRAFT_531939</name>
</gene>
<evidence type="ECO:0000256" key="1">
    <source>
        <dbReference type="SAM" id="Phobius"/>
    </source>
</evidence>
<keyword evidence="1" id="KW-0812">Transmembrane</keyword>
<name>A0A2J6T5Q2_9HELO</name>
<organism evidence="2 3">
    <name type="scientific">Hyaloscypha bicolor E</name>
    <dbReference type="NCBI Taxonomy" id="1095630"/>
    <lineage>
        <taxon>Eukaryota</taxon>
        <taxon>Fungi</taxon>
        <taxon>Dikarya</taxon>
        <taxon>Ascomycota</taxon>
        <taxon>Pezizomycotina</taxon>
        <taxon>Leotiomycetes</taxon>
        <taxon>Helotiales</taxon>
        <taxon>Hyaloscyphaceae</taxon>
        <taxon>Hyaloscypha</taxon>
        <taxon>Hyaloscypha bicolor</taxon>
    </lineage>
</organism>
<dbReference type="GeneID" id="36583117"/>
<accession>A0A2J6T5Q2</accession>
<reference evidence="2 3" key="1">
    <citation type="submission" date="2016-04" db="EMBL/GenBank/DDBJ databases">
        <title>A degradative enzymes factory behind the ericoid mycorrhizal symbiosis.</title>
        <authorList>
            <consortium name="DOE Joint Genome Institute"/>
            <person name="Martino E."/>
            <person name="Morin E."/>
            <person name="Grelet G."/>
            <person name="Kuo A."/>
            <person name="Kohler A."/>
            <person name="Daghino S."/>
            <person name="Barry K."/>
            <person name="Choi C."/>
            <person name="Cichocki N."/>
            <person name="Clum A."/>
            <person name="Copeland A."/>
            <person name="Hainaut M."/>
            <person name="Haridas S."/>
            <person name="Labutti K."/>
            <person name="Lindquist E."/>
            <person name="Lipzen A."/>
            <person name="Khouja H.-R."/>
            <person name="Murat C."/>
            <person name="Ohm R."/>
            <person name="Olson A."/>
            <person name="Spatafora J."/>
            <person name="Veneault-Fourrey C."/>
            <person name="Henrissat B."/>
            <person name="Grigoriev I."/>
            <person name="Martin F."/>
            <person name="Perotto S."/>
        </authorList>
    </citation>
    <scope>NUCLEOTIDE SEQUENCE [LARGE SCALE GENOMIC DNA]</scope>
    <source>
        <strain evidence="2 3">E</strain>
    </source>
</reference>
<feature type="transmembrane region" description="Helical" evidence="1">
    <location>
        <begin position="26"/>
        <end position="46"/>
    </location>
</feature>
<dbReference type="STRING" id="1095630.A0A2J6T5Q2"/>
<evidence type="ECO:0008006" key="4">
    <source>
        <dbReference type="Google" id="ProtNLM"/>
    </source>
</evidence>
<dbReference type="RefSeq" id="XP_024735250.1">
    <property type="nucleotide sequence ID" value="XM_024875037.1"/>
</dbReference>
<feature type="transmembrane region" description="Helical" evidence="1">
    <location>
        <begin position="142"/>
        <end position="162"/>
    </location>
</feature>
<dbReference type="InParanoid" id="A0A2J6T5Q2"/>
<sequence>MALKISHNVWWRKAYQAAGFRKGYNFPLFIIFAGSMLGFSLARISYLNIGGNASSSYKKGAAPGEWYWYREGLARVGISIHLGCIIPAGVLMVWQFVPVIRHKFILLHRINGYIVIVLVMISNTGAFLIIRRSFGGTLPTQAAMGLLIILSTISIAMAYYNIKRLQIEQHRAWMLRAMFYLGVIITTRIIMVIAAQVSTAVGKYYVPMICDEIVFVQDSLTQNNTMYPQCSIANMSVDGMIAVAANFGSDRKEQLQASLELNFGMAAWLSIFLHTIGVEIYLNLTPAEGERLRRVSYAKQLEAGMRNPGSAGLTVDRWGDADEWIVPAEDT</sequence>
<dbReference type="Pfam" id="PF10067">
    <property type="entry name" value="DUF2306"/>
    <property type="match status" value="1"/>
</dbReference>